<keyword evidence="1" id="KW-0732">Signal</keyword>
<dbReference type="Gramene" id="ERN11398">
    <property type="protein sequence ID" value="ERN11398"/>
    <property type="gene ID" value="AMTR_s00440p00012390"/>
</dbReference>
<dbReference type="AlphaFoldDB" id="W1PTL7"/>
<keyword evidence="3" id="KW-1185">Reference proteome</keyword>
<name>W1PTL7_AMBTC</name>
<proteinExistence type="predicted"/>
<evidence type="ECO:0000313" key="3">
    <source>
        <dbReference type="Proteomes" id="UP000017836"/>
    </source>
</evidence>
<feature type="chain" id="PRO_5004807718" evidence="1">
    <location>
        <begin position="22"/>
        <end position="90"/>
    </location>
</feature>
<feature type="signal peptide" evidence="1">
    <location>
        <begin position="1"/>
        <end position="21"/>
    </location>
</feature>
<reference evidence="3" key="1">
    <citation type="journal article" date="2013" name="Science">
        <title>The Amborella genome and the evolution of flowering plants.</title>
        <authorList>
            <consortium name="Amborella Genome Project"/>
        </authorList>
    </citation>
    <scope>NUCLEOTIDE SEQUENCE [LARGE SCALE GENOMIC DNA]</scope>
</reference>
<dbReference type="HOGENOM" id="CLU_2323606_0_0_1"/>
<sequence>MLRSMGLVVLVILMCLQSVQGSRVLNGDVWEKREKEVRMLRAMKSRPVAPSEPSGCTYVKGRPDPIYPPLLRNVGNAKADNDIHNQAERN</sequence>
<gene>
    <name evidence="2" type="ORF">AMTR_s00440p00012390</name>
</gene>
<dbReference type="Proteomes" id="UP000017836">
    <property type="component" value="Unassembled WGS sequence"/>
</dbReference>
<accession>W1PTL7</accession>
<evidence type="ECO:0000256" key="1">
    <source>
        <dbReference type="SAM" id="SignalP"/>
    </source>
</evidence>
<evidence type="ECO:0000313" key="2">
    <source>
        <dbReference type="EMBL" id="ERN11398.1"/>
    </source>
</evidence>
<organism evidence="2 3">
    <name type="scientific">Amborella trichopoda</name>
    <dbReference type="NCBI Taxonomy" id="13333"/>
    <lineage>
        <taxon>Eukaryota</taxon>
        <taxon>Viridiplantae</taxon>
        <taxon>Streptophyta</taxon>
        <taxon>Embryophyta</taxon>
        <taxon>Tracheophyta</taxon>
        <taxon>Spermatophyta</taxon>
        <taxon>Magnoliopsida</taxon>
        <taxon>Amborellales</taxon>
        <taxon>Amborellaceae</taxon>
        <taxon>Amborella</taxon>
    </lineage>
</organism>
<dbReference type="EMBL" id="KI392700">
    <property type="protein sequence ID" value="ERN11398.1"/>
    <property type="molecule type" value="Genomic_DNA"/>
</dbReference>
<protein>
    <submittedName>
        <fullName evidence="2">Uncharacterized protein</fullName>
    </submittedName>
</protein>